<accession>A0A426XNJ9</accession>
<evidence type="ECO:0000256" key="1">
    <source>
        <dbReference type="SAM" id="MobiDB-lite"/>
    </source>
</evidence>
<organism evidence="2 3">
    <name type="scientific">Ensete ventricosum</name>
    <name type="common">Abyssinian banana</name>
    <name type="synonym">Musa ensete</name>
    <dbReference type="NCBI Taxonomy" id="4639"/>
    <lineage>
        <taxon>Eukaryota</taxon>
        <taxon>Viridiplantae</taxon>
        <taxon>Streptophyta</taxon>
        <taxon>Embryophyta</taxon>
        <taxon>Tracheophyta</taxon>
        <taxon>Spermatophyta</taxon>
        <taxon>Magnoliopsida</taxon>
        <taxon>Liliopsida</taxon>
        <taxon>Zingiberales</taxon>
        <taxon>Musaceae</taxon>
        <taxon>Ensete</taxon>
    </lineage>
</organism>
<proteinExistence type="predicted"/>
<gene>
    <name evidence="2" type="ORF">B296_00058070</name>
</gene>
<sequence length="163" mass="17918">MEVDIVVEGQRTGQTGGAKPGDGISADREKNEGHVELERLGRALGGGEAVPHHLERVPVPVLDELPGEQPGHHPDPQRHHPQPLPVLLQVVAQLRAQLPDGPLLPQPGQVLTQRLAGVAQRLTVVEVRCKARFVDMPCVVQRKKQEVNESRKKKKSTCLWLPQ</sequence>
<reference evidence="2 3" key="1">
    <citation type="journal article" date="2014" name="Agronomy (Basel)">
        <title>A Draft Genome Sequence for Ensete ventricosum, the Drought-Tolerant Tree Against Hunger.</title>
        <authorList>
            <person name="Harrison J."/>
            <person name="Moore K.A."/>
            <person name="Paszkiewicz K."/>
            <person name="Jones T."/>
            <person name="Grant M."/>
            <person name="Ambacheew D."/>
            <person name="Muzemil S."/>
            <person name="Studholme D.J."/>
        </authorList>
    </citation>
    <scope>NUCLEOTIDE SEQUENCE [LARGE SCALE GENOMIC DNA]</scope>
</reference>
<evidence type="ECO:0000313" key="2">
    <source>
        <dbReference type="EMBL" id="RRT41088.1"/>
    </source>
</evidence>
<feature type="region of interest" description="Disordered" evidence="1">
    <location>
        <begin position="1"/>
        <end position="30"/>
    </location>
</feature>
<dbReference type="AlphaFoldDB" id="A0A426XNJ9"/>
<feature type="region of interest" description="Disordered" evidence="1">
    <location>
        <begin position="62"/>
        <end position="82"/>
    </location>
</feature>
<dbReference type="EMBL" id="AMZH03018858">
    <property type="protein sequence ID" value="RRT41088.1"/>
    <property type="molecule type" value="Genomic_DNA"/>
</dbReference>
<dbReference type="Proteomes" id="UP000287651">
    <property type="component" value="Unassembled WGS sequence"/>
</dbReference>
<evidence type="ECO:0000313" key="3">
    <source>
        <dbReference type="Proteomes" id="UP000287651"/>
    </source>
</evidence>
<name>A0A426XNJ9_ENSVE</name>
<protein>
    <submittedName>
        <fullName evidence="2">Uncharacterized protein</fullName>
    </submittedName>
</protein>
<comment type="caution">
    <text evidence="2">The sequence shown here is derived from an EMBL/GenBank/DDBJ whole genome shotgun (WGS) entry which is preliminary data.</text>
</comment>